<evidence type="ECO:0000313" key="2">
    <source>
        <dbReference type="Proteomes" id="UP000275408"/>
    </source>
</evidence>
<sequence>MPLLPELIALMAEEPADPAQVLANFQRHWRDSWRMFLMEYWVAYGRRMWRVSLYSSGWTDWFMDEQIKQILDIPFCCGNVVSQMATHSAFYAMDARASKLRRLEGLRRNNPQITASALSEVIQDIELNGLPDLHSRKHVAEARDYTVKGYNAYGPMLSTTNVVCKDGAEKPLLFVNFLTMLHAAYQQGGGLQELVARTLPQHPCTAQKPWRIIYYSDEVVPGNVLSADVSRKVQCIYISFMEFGPVALSKEEAWFCIMACRSSFVGELESGMSQVTQVILNCILRPDSCNPKEAGFLLKDQGGCTIRMFYTLGAFLQDGSAHKYIFNLKGDAGTKFCIFCRNLVTSKSGLLQEDGSNTLVADEWDLTRIQQSTDQDIAETISRLEEKKATLNKGDFALWQQAVGFNYSIHGLLHCRSLSQDVLPISQFIHDWMHCFLVTGIFQTIMHLLLVELDGMFGNVYPTIEQCLRTWVLPKSMTTPLASLFSKKRQVANAKAYTFKCTASEAIGLLGVFGYFLMQIVIPNAEQSTKDKCQVFFALADIIDLIQLVPKGKITPAMVDRAVTTFLSLCISCGYATSISNTLTFEKSVLSELICHDLAKLKEPNLFSEKARLVNKGAASKALKAIVLNAFELPADTIVHSSSQAHLQPAGICSKGDFCFLHSSTNSLQVCQVWMHVDIDNIAYSLVSMLEVLQVDKTGCFATVRQNEIAKFVHTSSLACTTAHSHFENKDFRILVPLQMK</sequence>
<dbReference type="EMBL" id="RCHS01002494">
    <property type="protein sequence ID" value="RMX47087.1"/>
    <property type="molecule type" value="Genomic_DNA"/>
</dbReference>
<dbReference type="Proteomes" id="UP000275408">
    <property type="component" value="Unassembled WGS sequence"/>
</dbReference>
<name>A0A3M6U0E2_POCDA</name>
<accession>A0A3M6U0E2</accession>
<organism evidence="1 2">
    <name type="scientific">Pocillopora damicornis</name>
    <name type="common">Cauliflower coral</name>
    <name type="synonym">Millepora damicornis</name>
    <dbReference type="NCBI Taxonomy" id="46731"/>
    <lineage>
        <taxon>Eukaryota</taxon>
        <taxon>Metazoa</taxon>
        <taxon>Cnidaria</taxon>
        <taxon>Anthozoa</taxon>
        <taxon>Hexacorallia</taxon>
        <taxon>Scleractinia</taxon>
        <taxon>Astrocoeniina</taxon>
        <taxon>Pocilloporidae</taxon>
        <taxon>Pocillopora</taxon>
    </lineage>
</organism>
<comment type="caution">
    <text evidence="1">The sequence shown here is derived from an EMBL/GenBank/DDBJ whole genome shotgun (WGS) entry which is preliminary data.</text>
</comment>
<proteinExistence type="predicted"/>
<keyword evidence="2" id="KW-1185">Reference proteome</keyword>
<reference evidence="1 2" key="1">
    <citation type="journal article" date="2018" name="Sci. Rep.">
        <title>Comparative analysis of the Pocillopora damicornis genome highlights role of immune system in coral evolution.</title>
        <authorList>
            <person name="Cunning R."/>
            <person name="Bay R.A."/>
            <person name="Gillette P."/>
            <person name="Baker A.C."/>
            <person name="Traylor-Knowles N."/>
        </authorList>
    </citation>
    <scope>NUCLEOTIDE SEQUENCE [LARGE SCALE GENOMIC DNA]</scope>
    <source>
        <strain evidence="1">RSMAS</strain>
        <tissue evidence="1">Whole animal</tissue>
    </source>
</reference>
<protein>
    <submittedName>
        <fullName evidence="1">Uncharacterized protein</fullName>
    </submittedName>
</protein>
<evidence type="ECO:0000313" key="1">
    <source>
        <dbReference type="EMBL" id="RMX47087.1"/>
    </source>
</evidence>
<dbReference type="AlphaFoldDB" id="A0A3M6U0E2"/>
<gene>
    <name evidence="1" type="ORF">pdam_00025230</name>
</gene>